<dbReference type="Gene3D" id="2.80.10.50">
    <property type="match status" value="1"/>
</dbReference>
<feature type="region of interest" description="Disordered" evidence="1">
    <location>
        <begin position="1"/>
        <end position="87"/>
    </location>
</feature>
<name>A0A9W6U9S9_9STRA</name>
<comment type="caution">
    <text evidence="2">The sequence shown here is derived from an EMBL/GenBank/DDBJ whole genome shotgun (WGS) entry which is preliminary data.</text>
</comment>
<keyword evidence="3" id="KW-1185">Reference proteome</keyword>
<protein>
    <submittedName>
        <fullName evidence="2">Unnamed protein product</fullName>
    </submittedName>
</protein>
<accession>A0A9W6U9S9</accession>
<gene>
    <name evidence="2" type="ORF">Pfra01_000567400</name>
</gene>
<dbReference type="AlphaFoldDB" id="A0A9W6U9S9"/>
<evidence type="ECO:0000313" key="3">
    <source>
        <dbReference type="Proteomes" id="UP001165121"/>
    </source>
</evidence>
<dbReference type="OrthoDB" id="76898at2759"/>
<dbReference type="Proteomes" id="UP001165121">
    <property type="component" value="Unassembled WGS sequence"/>
</dbReference>
<reference evidence="2" key="1">
    <citation type="submission" date="2023-04" db="EMBL/GenBank/DDBJ databases">
        <title>Phytophthora fragariaefolia NBRC 109709.</title>
        <authorList>
            <person name="Ichikawa N."/>
            <person name="Sato H."/>
            <person name="Tonouchi N."/>
        </authorList>
    </citation>
    <scope>NUCLEOTIDE SEQUENCE</scope>
    <source>
        <strain evidence="2">NBRC 109709</strain>
    </source>
</reference>
<dbReference type="EMBL" id="BSXT01000457">
    <property type="protein sequence ID" value="GMF27956.1"/>
    <property type="molecule type" value="Genomic_DNA"/>
</dbReference>
<evidence type="ECO:0000313" key="2">
    <source>
        <dbReference type="EMBL" id="GMF27956.1"/>
    </source>
</evidence>
<proteinExistence type="predicted"/>
<organism evidence="2 3">
    <name type="scientific">Phytophthora fragariaefolia</name>
    <dbReference type="NCBI Taxonomy" id="1490495"/>
    <lineage>
        <taxon>Eukaryota</taxon>
        <taxon>Sar</taxon>
        <taxon>Stramenopiles</taxon>
        <taxon>Oomycota</taxon>
        <taxon>Peronosporomycetes</taxon>
        <taxon>Peronosporales</taxon>
        <taxon>Peronosporaceae</taxon>
        <taxon>Phytophthora</taxon>
    </lineage>
</organism>
<sequence length="283" mass="30924">MDAARSAPLTPQHRPPVPLRLKPRAESVRAPKPRPIMGGEPQLNAQQEAEQEQEHEQEQKQPEPAAGPRRRERSGSMKTRRPLGGKLKIDVDAAEMAAPPVVGSPLGYFPSKKQPSIAHEDHPVSVFTAAESHAGSGLLASASPFLEYGMVVSLVCDDRGGVVAAEGFASRDVRLERLSYGAEAPMTRLGLGGMAERRMFEESGLRLLSCPFRDCLFEVVPKMTYDATIALSSLIDAGGKSPRRPSSQHTLDNLRFKSEAETRLNAMMYKKLKGTQVIYGQVR</sequence>
<evidence type="ECO:0000256" key="1">
    <source>
        <dbReference type="SAM" id="MobiDB-lite"/>
    </source>
</evidence>
<feature type="compositionally biased region" description="Basic residues" evidence="1">
    <location>
        <begin position="68"/>
        <end position="83"/>
    </location>
</feature>
<feature type="compositionally biased region" description="Basic and acidic residues" evidence="1">
    <location>
        <begin position="52"/>
        <end position="61"/>
    </location>
</feature>